<keyword evidence="3" id="KW-1185">Reference proteome</keyword>
<name>A0A9P8Y776_9PEZI</name>
<feature type="region of interest" description="Disordered" evidence="1">
    <location>
        <begin position="578"/>
        <end position="602"/>
    </location>
</feature>
<reference evidence="2" key="1">
    <citation type="journal article" date="2021" name="Nat. Commun.">
        <title>Genetic determinants of endophytism in the Arabidopsis root mycobiome.</title>
        <authorList>
            <person name="Mesny F."/>
            <person name="Miyauchi S."/>
            <person name="Thiergart T."/>
            <person name="Pickel B."/>
            <person name="Atanasova L."/>
            <person name="Karlsson M."/>
            <person name="Huettel B."/>
            <person name="Barry K.W."/>
            <person name="Haridas S."/>
            <person name="Chen C."/>
            <person name="Bauer D."/>
            <person name="Andreopoulos W."/>
            <person name="Pangilinan J."/>
            <person name="LaButti K."/>
            <person name="Riley R."/>
            <person name="Lipzen A."/>
            <person name="Clum A."/>
            <person name="Drula E."/>
            <person name="Henrissat B."/>
            <person name="Kohler A."/>
            <person name="Grigoriev I.V."/>
            <person name="Martin F.M."/>
            <person name="Hacquard S."/>
        </authorList>
    </citation>
    <scope>NUCLEOTIDE SEQUENCE</scope>
    <source>
        <strain evidence="2">MPI-CAGE-CH-0230</strain>
    </source>
</reference>
<evidence type="ECO:0008006" key="4">
    <source>
        <dbReference type="Google" id="ProtNLM"/>
    </source>
</evidence>
<proteinExistence type="predicted"/>
<feature type="region of interest" description="Disordered" evidence="1">
    <location>
        <begin position="490"/>
        <end position="536"/>
    </location>
</feature>
<feature type="compositionally biased region" description="Polar residues" evidence="1">
    <location>
        <begin position="515"/>
        <end position="525"/>
    </location>
</feature>
<organism evidence="2 3">
    <name type="scientific">Microdochium trichocladiopsis</name>
    <dbReference type="NCBI Taxonomy" id="1682393"/>
    <lineage>
        <taxon>Eukaryota</taxon>
        <taxon>Fungi</taxon>
        <taxon>Dikarya</taxon>
        <taxon>Ascomycota</taxon>
        <taxon>Pezizomycotina</taxon>
        <taxon>Sordariomycetes</taxon>
        <taxon>Xylariomycetidae</taxon>
        <taxon>Xylariales</taxon>
        <taxon>Microdochiaceae</taxon>
        <taxon>Microdochium</taxon>
    </lineage>
</organism>
<protein>
    <recommendedName>
        <fullName evidence="4">F-box domain-containing protein</fullName>
    </recommendedName>
</protein>
<dbReference type="OrthoDB" id="4605713at2759"/>
<feature type="region of interest" description="Disordered" evidence="1">
    <location>
        <begin position="90"/>
        <end position="130"/>
    </location>
</feature>
<accession>A0A9P8Y776</accession>
<dbReference type="GeneID" id="70183618"/>
<dbReference type="RefSeq" id="XP_046013266.1">
    <property type="nucleotide sequence ID" value="XM_046154072.1"/>
</dbReference>
<feature type="region of interest" description="Disordered" evidence="1">
    <location>
        <begin position="1"/>
        <end position="26"/>
    </location>
</feature>
<sequence>MEEEEEEDERSTAGVAARGSPDLRGGADEHFRRMLVARQRRRHGMFTTALHYGMRLADDQLFRVSLAVPTHEGGVHTVFKDDDDVDSDDDMDLDRLFRGNGGRSNGRSSFRPTDERERKSGRETASHSPRRKPATHFRFMMYNNGRVAWWPQAYARPYSAVVDDLRTGVRRMYDFPAHGLRQTGYTAAMSSELLLMGRGCVLHAWHLRLDRLQTATFPRAIERVFVEADRVVAVARNSDVFYWRYGEEEEEAGCCWRALDMGDDDVDDYGGRGLGGCFARGRVRMSGLVELPPTSPPHRMGLRLCEDGMLLDFILHPVVMDTLFVVTFSTDHRLCVHEIRDVGRGGRRFATYQPQSDDMTVFEDLSEHGYLRWEKIDSHGGYCLMMVNGEETRWARHRDGGHNLAHAHEQGHDHEDDSAQPGSPCAQPDAAYTVVAICFNIYTREFDFVVYHPPWHFATSWHLWNGLLFTPDGKTGRDLVIASRRCSHHSTTHTYSSDEDTSSARGPEGPRIPTYYTTTEETQVNSRDHATSHPKEDRPVFARRRRFAMSHADQQSILADSQLPGAASVIEHIAHTYSPSEPLPGITGLPDRSTGGSRENVPLQHRKQRILGDDGLLVFVDDQDYTVWGFGLDLVAEKGNDGIHDGASGRGRGGRGKGKGNQSRSASMARILPWIKK</sequence>
<dbReference type="Proteomes" id="UP000756346">
    <property type="component" value="Unassembled WGS sequence"/>
</dbReference>
<comment type="caution">
    <text evidence="2">The sequence shown here is derived from an EMBL/GenBank/DDBJ whole genome shotgun (WGS) entry which is preliminary data.</text>
</comment>
<feature type="compositionally biased region" description="Basic and acidic residues" evidence="1">
    <location>
        <begin position="526"/>
        <end position="536"/>
    </location>
</feature>
<feature type="region of interest" description="Disordered" evidence="1">
    <location>
        <begin position="403"/>
        <end position="425"/>
    </location>
</feature>
<feature type="compositionally biased region" description="Basic and acidic residues" evidence="1">
    <location>
        <begin position="112"/>
        <end position="125"/>
    </location>
</feature>
<evidence type="ECO:0000313" key="3">
    <source>
        <dbReference type="Proteomes" id="UP000756346"/>
    </source>
</evidence>
<evidence type="ECO:0000313" key="2">
    <source>
        <dbReference type="EMBL" id="KAH7031586.1"/>
    </source>
</evidence>
<evidence type="ECO:0000256" key="1">
    <source>
        <dbReference type="SAM" id="MobiDB-lite"/>
    </source>
</evidence>
<dbReference type="EMBL" id="JAGTJQ010000005">
    <property type="protein sequence ID" value="KAH7031586.1"/>
    <property type="molecule type" value="Genomic_DNA"/>
</dbReference>
<feature type="compositionally biased region" description="Basic and acidic residues" evidence="1">
    <location>
        <begin position="403"/>
        <end position="417"/>
    </location>
</feature>
<dbReference type="AlphaFoldDB" id="A0A9P8Y776"/>
<gene>
    <name evidence="2" type="ORF">B0I36DRAFT_324242</name>
</gene>
<feature type="region of interest" description="Disordered" evidence="1">
    <location>
        <begin position="641"/>
        <end position="677"/>
    </location>
</feature>